<evidence type="ECO:0000313" key="1">
    <source>
        <dbReference type="EMBL" id="DAD87631.1"/>
    </source>
</evidence>
<proteinExistence type="predicted"/>
<protein>
    <submittedName>
        <fullName evidence="1">Uncharacterized protein</fullName>
    </submittedName>
</protein>
<accession>A0A8S5MZS7</accession>
<reference evidence="1" key="1">
    <citation type="journal article" date="2021" name="Proc. Natl. Acad. Sci. U.S.A.">
        <title>A Catalog of Tens of Thousands of Viruses from Human Metagenomes Reveals Hidden Associations with Chronic Diseases.</title>
        <authorList>
            <person name="Tisza M.J."/>
            <person name="Buck C.B."/>
        </authorList>
    </citation>
    <scope>NUCLEOTIDE SEQUENCE</scope>
    <source>
        <strain evidence="1">CtoMB99</strain>
    </source>
</reference>
<organism evidence="1">
    <name type="scientific">Siphoviridae sp. ctoMB99</name>
    <dbReference type="NCBI Taxonomy" id="2826459"/>
    <lineage>
        <taxon>Viruses</taxon>
        <taxon>Duplodnaviria</taxon>
        <taxon>Heunggongvirae</taxon>
        <taxon>Uroviricota</taxon>
        <taxon>Caudoviricetes</taxon>
    </lineage>
</organism>
<name>A0A8S5MZS7_9CAUD</name>
<dbReference type="EMBL" id="BK015023">
    <property type="protein sequence ID" value="DAD87631.1"/>
    <property type="molecule type" value="Genomic_DNA"/>
</dbReference>
<sequence length="54" mass="6292">MLKLNKEDIELIRECLDKGNDCRIQRTKDGYRIVSDSVRVLKKITCEAGKPENR</sequence>